<evidence type="ECO:0000259" key="1">
    <source>
        <dbReference type="Pfam" id="PF05738"/>
    </source>
</evidence>
<gene>
    <name evidence="2" type="ORF">ET524_03260</name>
</gene>
<dbReference type="EMBL" id="SDPW01000001">
    <property type="protein sequence ID" value="RXZ53621.1"/>
    <property type="molecule type" value="Genomic_DNA"/>
</dbReference>
<evidence type="ECO:0000313" key="3">
    <source>
        <dbReference type="Proteomes" id="UP000293345"/>
    </source>
</evidence>
<dbReference type="OrthoDB" id="3193338at2"/>
<dbReference type="Proteomes" id="UP000293345">
    <property type="component" value="Unassembled WGS sequence"/>
</dbReference>
<name>A0A4Q2K113_9ACTN</name>
<evidence type="ECO:0000313" key="2">
    <source>
        <dbReference type="EMBL" id="RXZ53621.1"/>
    </source>
</evidence>
<dbReference type="InterPro" id="IPR008454">
    <property type="entry name" value="Collagen-bd_Cna-like_B-typ_dom"/>
</dbReference>
<proteinExistence type="predicted"/>
<dbReference type="AlphaFoldDB" id="A0A4Q2K113"/>
<sequence length="125" mass="13403">MKAETTALSGTLSAHEDAGATYDFADQNKKTITYTKGKGCGTFIGDGISVKKAWNDENDVDGLRPASVTAELCYVNEAGETPQALKDSQVQKAPAAGPFVYAFRPVAKLWAFRNSPETWLGHTST</sequence>
<dbReference type="RefSeq" id="WP_129423319.1">
    <property type="nucleotide sequence ID" value="NZ_SDPW01000001.1"/>
</dbReference>
<organism evidence="2 3">
    <name type="scientific">Senegalimassilia faecalis</name>
    <dbReference type="NCBI Taxonomy" id="2509433"/>
    <lineage>
        <taxon>Bacteria</taxon>
        <taxon>Bacillati</taxon>
        <taxon>Actinomycetota</taxon>
        <taxon>Coriobacteriia</taxon>
        <taxon>Coriobacteriales</taxon>
        <taxon>Coriobacteriaceae</taxon>
        <taxon>Senegalimassilia</taxon>
    </lineage>
</organism>
<protein>
    <submittedName>
        <fullName evidence="2">Cna B-type domain-containing protein</fullName>
    </submittedName>
</protein>
<reference evidence="2 3" key="1">
    <citation type="submission" date="2019-01" db="EMBL/GenBank/DDBJ databases">
        <title>Senegalimassilia sp. nov. KGMB04484 isolated human feces.</title>
        <authorList>
            <person name="Han K.-I."/>
            <person name="Kim J.-S."/>
            <person name="Lee K.C."/>
            <person name="Suh M.K."/>
            <person name="Eom M.K."/>
            <person name="Lee J.H."/>
            <person name="Park S.-H."/>
            <person name="Kang S.W."/>
            <person name="Park J.-E."/>
            <person name="Oh B.S."/>
            <person name="Yu S.Y."/>
            <person name="Choi S.-H."/>
            <person name="Lee D.H."/>
            <person name="Yoon H."/>
            <person name="Kim B.-Y."/>
            <person name="Lee J.H."/>
            <person name="Lee J.-S."/>
        </authorList>
    </citation>
    <scope>NUCLEOTIDE SEQUENCE [LARGE SCALE GENOMIC DNA]</scope>
    <source>
        <strain evidence="2 3">KGMB04484</strain>
    </source>
</reference>
<dbReference type="Gene3D" id="2.60.40.1140">
    <property type="entry name" value="Collagen-binding surface protein Cna, B-type domain"/>
    <property type="match status" value="1"/>
</dbReference>
<keyword evidence="3" id="KW-1185">Reference proteome</keyword>
<comment type="caution">
    <text evidence="2">The sequence shown here is derived from an EMBL/GenBank/DDBJ whole genome shotgun (WGS) entry which is preliminary data.</text>
</comment>
<accession>A0A4Q2K113</accession>
<feature type="domain" description="CNA-B" evidence="1">
    <location>
        <begin position="48"/>
        <end position="79"/>
    </location>
</feature>
<dbReference type="Pfam" id="PF05738">
    <property type="entry name" value="Cna_B"/>
    <property type="match status" value="1"/>
</dbReference>